<sequence length="80" mass="8642">MKQQFTSSVPPTSTVCCTSALVCYPIASPTPTCAALWLQSLLASCCSTLSILLFSEIIQFSTYGLVVTTDSELYSSSYFH</sequence>
<keyword evidence="2" id="KW-1185">Reference proteome</keyword>
<accession>A0A8T2IR10</accession>
<organism evidence="1 2">
    <name type="scientific">Hymenochirus boettgeri</name>
    <name type="common">Congo dwarf clawed frog</name>
    <dbReference type="NCBI Taxonomy" id="247094"/>
    <lineage>
        <taxon>Eukaryota</taxon>
        <taxon>Metazoa</taxon>
        <taxon>Chordata</taxon>
        <taxon>Craniata</taxon>
        <taxon>Vertebrata</taxon>
        <taxon>Euteleostomi</taxon>
        <taxon>Amphibia</taxon>
        <taxon>Batrachia</taxon>
        <taxon>Anura</taxon>
        <taxon>Pipoidea</taxon>
        <taxon>Pipidae</taxon>
        <taxon>Pipinae</taxon>
        <taxon>Hymenochirus</taxon>
    </lineage>
</organism>
<comment type="caution">
    <text evidence="1">The sequence shown here is derived from an EMBL/GenBank/DDBJ whole genome shotgun (WGS) entry which is preliminary data.</text>
</comment>
<name>A0A8T2IR10_9PIPI</name>
<proteinExistence type="predicted"/>
<dbReference type="EMBL" id="JAACNH010000009">
    <property type="protein sequence ID" value="KAG8433378.1"/>
    <property type="molecule type" value="Genomic_DNA"/>
</dbReference>
<gene>
    <name evidence="1" type="ORF">GDO86_017600</name>
</gene>
<dbReference type="AlphaFoldDB" id="A0A8T2IR10"/>
<evidence type="ECO:0000313" key="2">
    <source>
        <dbReference type="Proteomes" id="UP000812440"/>
    </source>
</evidence>
<reference evidence="1" key="1">
    <citation type="thesis" date="2020" institute="ProQuest LLC" country="789 East Eisenhower Parkway, Ann Arbor, MI, USA">
        <title>Comparative Genomics and Chromosome Evolution.</title>
        <authorList>
            <person name="Mudd A.B."/>
        </authorList>
    </citation>
    <scope>NUCLEOTIDE SEQUENCE</scope>
    <source>
        <strain evidence="1">Female2</strain>
        <tissue evidence="1">Blood</tissue>
    </source>
</reference>
<dbReference type="Proteomes" id="UP000812440">
    <property type="component" value="Chromosome 9"/>
</dbReference>
<protein>
    <submittedName>
        <fullName evidence="1">Uncharacterized protein</fullName>
    </submittedName>
</protein>
<evidence type="ECO:0000313" key="1">
    <source>
        <dbReference type="EMBL" id="KAG8433378.1"/>
    </source>
</evidence>